<dbReference type="AlphaFoldDB" id="A0AA50CKY3"/>
<dbReference type="GO" id="GO:0032259">
    <property type="term" value="P:methylation"/>
    <property type="evidence" value="ECO:0007669"/>
    <property type="project" value="UniProtKB-KW"/>
</dbReference>
<feature type="domain" description="Methyltransferase small" evidence="3">
    <location>
        <begin position="41"/>
        <end position="188"/>
    </location>
</feature>
<dbReference type="SUPFAM" id="SSF53335">
    <property type="entry name" value="S-adenosyl-L-methionine-dependent methyltransferases"/>
    <property type="match status" value="1"/>
</dbReference>
<dbReference type="RefSeq" id="WP_306036707.1">
    <property type="nucleotide sequence ID" value="NZ_CP132302.1"/>
</dbReference>
<dbReference type="InterPro" id="IPR029063">
    <property type="entry name" value="SAM-dependent_MTases_sf"/>
</dbReference>
<dbReference type="PANTHER" id="PTHR47739">
    <property type="entry name" value="TRNA1(VAL) (ADENINE(37)-N6)-METHYLTRANSFERASE"/>
    <property type="match status" value="1"/>
</dbReference>
<sequence>MSEASPAPENPVKETVDAFHYGRFHVVQPKGVGHRSGMDAMLLASLVSGDGSMRVADLGAGAGTAGLAVAARIEKAQVLLVERSPLMAAFARKSLALEENAPFAGRVSVLEADVTLTGRARVAAGLADDDHDHVIMNPPFNDAADRRAPDALKAAAHAMEDDLFERWIRTAGAILRPGGQLSLIARPQSIAEIIAACGRRFGGIEITPIHPRAGESALRILVTAIKGSRARLNLRMPLVMHDGPGHAFSPFVNDLNNGRASYARLSRP</sequence>
<keyword evidence="2" id="KW-0949">S-adenosyl-L-methionine</keyword>
<dbReference type="InterPro" id="IPR007848">
    <property type="entry name" value="Small_mtfrase_dom"/>
</dbReference>
<dbReference type="Pfam" id="PF05175">
    <property type="entry name" value="MTS"/>
    <property type="match status" value="1"/>
</dbReference>
<evidence type="ECO:0000259" key="3">
    <source>
        <dbReference type="Pfam" id="PF05175"/>
    </source>
</evidence>
<evidence type="ECO:0000313" key="5">
    <source>
        <dbReference type="Proteomes" id="UP001234585"/>
    </source>
</evidence>
<name>A0AA50CKY3_9HYPH</name>
<dbReference type="InterPro" id="IPR050210">
    <property type="entry name" value="tRNA_Adenine-N(6)_MTase"/>
</dbReference>
<reference evidence="4 5" key="1">
    <citation type="submission" date="2023-08" db="EMBL/GenBank/DDBJ databases">
        <title>Pathogen: clinical or host-associated sample.</title>
        <authorList>
            <person name="Hergert J."/>
            <person name="Casey R."/>
            <person name="Wagner J."/>
            <person name="Young E.L."/>
            <person name="Oakeson K.F."/>
        </authorList>
    </citation>
    <scope>NUCLEOTIDE SEQUENCE [LARGE SCALE GENOMIC DNA]</scope>
    <source>
        <strain evidence="4 5">1760953</strain>
    </source>
</reference>
<proteinExistence type="predicted"/>
<evidence type="ECO:0000256" key="1">
    <source>
        <dbReference type="ARBA" id="ARBA00022603"/>
    </source>
</evidence>
<gene>
    <name evidence="4" type="ORF">Q9313_11225</name>
</gene>
<keyword evidence="1 4" id="KW-0489">Methyltransferase</keyword>
<dbReference type="Proteomes" id="UP001234585">
    <property type="component" value="Chromosome"/>
</dbReference>
<dbReference type="EMBL" id="CP132302">
    <property type="protein sequence ID" value="WLR96297.1"/>
    <property type="molecule type" value="Genomic_DNA"/>
</dbReference>
<evidence type="ECO:0000313" key="4">
    <source>
        <dbReference type="EMBL" id="WLR96297.1"/>
    </source>
</evidence>
<dbReference type="Gene3D" id="3.40.50.150">
    <property type="entry name" value="Vaccinia Virus protein VP39"/>
    <property type="match status" value="1"/>
</dbReference>
<organism evidence="4 5">
    <name type="scientific">Shinella sumterensis</name>
    <dbReference type="NCBI Taxonomy" id="1967501"/>
    <lineage>
        <taxon>Bacteria</taxon>
        <taxon>Pseudomonadati</taxon>
        <taxon>Pseudomonadota</taxon>
        <taxon>Alphaproteobacteria</taxon>
        <taxon>Hyphomicrobiales</taxon>
        <taxon>Rhizobiaceae</taxon>
        <taxon>Shinella</taxon>
    </lineage>
</organism>
<keyword evidence="1 4" id="KW-0808">Transferase</keyword>
<accession>A0AA50CKY3</accession>
<keyword evidence="5" id="KW-1185">Reference proteome</keyword>
<evidence type="ECO:0000256" key="2">
    <source>
        <dbReference type="ARBA" id="ARBA00022691"/>
    </source>
</evidence>
<protein>
    <submittedName>
        <fullName evidence="4">Methyltransferase</fullName>
    </submittedName>
</protein>
<dbReference type="GO" id="GO:0008168">
    <property type="term" value="F:methyltransferase activity"/>
    <property type="evidence" value="ECO:0007669"/>
    <property type="project" value="UniProtKB-KW"/>
</dbReference>
<dbReference type="PANTHER" id="PTHR47739:SF1">
    <property type="entry name" value="TRNA1(VAL) (ADENINE(37)-N6)-METHYLTRANSFERASE"/>
    <property type="match status" value="1"/>
</dbReference>